<dbReference type="HOGENOM" id="CLU_1613295_0_0_1"/>
<dbReference type="Proteomes" id="UP000002051">
    <property type="component" value="Chromosome 6"/>
</dbReference>
<protein>
    <recommendedName>
        <fullName evidence="4">Aspartic peptidase DDI1-type domain-containing protein</fullName>
    </recommendedName>
</protein>
<evidence type="ECO:0008006" key="4">
    <source>
        <dbReference type="Google" id="ProtNLM"/>
    </source>
</evidence>
<dbReference type="PANTHER" id="PTHR33067:SF35">
    <property type="entry name" value="ASPARTIC PEPTIDASE DDI1-TYPE DOMAIN-CONTAINING PROTEIN"/>
    <property type="match status" value="1"/>
</dbReference>
<dbReference type="PANTHER" id="PTHR33067">
    <property type="entry name" value="RNA-DIRECTED DNA POLYMERASE-RELATED"/>
    <property type="match status" value="1"/>
</dbReference>
<evidence type="ECO:0000313" key="3">
    <source>
        <dbReference type="Proteomes" id="UP000002051"/>
    </source>
</evidence>
<dbReference type="EMBL" id="CM001222">
    <property type="protein sequence ID" value="KEH26315.1"/>
    <property type="molecule type" value="Genomic_DNA"/>
</dbReference>
<accession>A0A072UKF9</accession>
<proteinExistence type="predicted"/>
<dbReference type="EnsemblPlants" id="KEH26315">
    <property type="protein sequence ID" value="KEH26315"/>
    <property type="gene ID" value="MTR_6g452560"/>
</dbReference>
<dbReference type="AlphaFoldDB" id="A0A072UKF9"/>
<reference evidence="1 3" key="2">
    <citation type="journal article" date="2014" name="BMC Genomics">
        <title>An improved genome release (version Mt4.0) for the model legume Medicago truncatula.</title>
        <authorList>
            <person name="Tang H."/>
            <person name="Krishnakumar V."/>
            <person name="Bidwell S."/>
            <person name="Rosen B."/>
            <person name="Chan A."/>
            <person name="Zhou S."/>
            <person name="Gentzbittel L."/>
            <person name="Childs K.L."/>
            <person name="Yandell M."/>
            <person name="Gundlach H."/>
            <person name="Mayer K.F."/>
            <person name="Schwartz D.C."/>
            <person name="Town C.D."/>
        </authorList>
    </citation>
    <scope>GENOME REANNOTATION</scope>
    <source>
        <strain evidence="1">A17</strain>
        <strain evidence="2 3">cv. Jemalong A17</strain>
    </source>
</reference>
<gene>
    <name evidence="1" type="ordered locus">MTR_6g452560</name>
</gene>
<sequence>MNKDEVEEDPIEDEGTEAFTTEGTEALVEEGIDDLQRKIRFEMRIQEMLKYNPCYVQLFQNIVKLKAHPTAVEWISLVGDYHTNTKTKSNIKIKDSGSFNVPISINGVFLGDALCDLGAKINLMSLATFRKIERLMMISVEKLVRVADGTEEEPEGVVLNVKVAV</sequence>
<evidence type="ECO:0000313" key="1">
    <source>
        <dbReference type="EMBL" id="KEH26315.1"/>
    </source>
</evidence>
<dbReference type="InterPro" id="IPR021109">
    <property type="entry name" value="Peptidase_aspartic_dom_sf"/>
</dbReference>
<keyword evidence="3" id="KW-1185">Reference proteome</keyword>
<evidence type="ECO:0000313" key="2">
    <source>
        <dbReference type="EnsemblPlants" id="KEH26315"/>
    </source>
</evidence>
<reference evidence="1 3" key="1">
    <citation type="journal article" date="2011" name="Nature">
        <title>The Medicago genome provides insight into the evolution of rhizobial symbioses.</title>
        <authorList>
            <person name="Young N.D."/>
            <person name="Debelle F."/>
            <person name="Oldroyd G.E."/>
            <person name="Geurts R."/>
            <person name="Cannon S.B."/>
            <person name="Udvardi M.K."/>
            <person name="Benedito V.A."/>
            <person name="Mayer K.F."/>
            <person name="Gouzy J."/>
            <person name="Schoof H."/>
            <person name="Van de Peer Y."/>
            <person name="Proost S."/>
            <person name="Cook D.R."/>
            <person name="Meyers B.C."/>
            <person name="Spannagl M."/>
            <person name="Cheung F."/>
            <person name="De Mita S."/>
            <person name="Krishnakumar V."/>
            <person name="Gundlach H."/>
            <person name="Zhou S."/>
            <person name="Mudge J."/>
            <person name="Bharti A.K."/>
            <person name="Murray J.D."/>
            <person name="Naoumkina M.A."/>
            <person name="Rosen B."/>
            <person name="Silverstein K.A."/>
            <person name="Tang H."/>
            <person name="Rombauts S."/>
            <person name="Zhao P.X."/>
            <person name="Zhou P."/>
            <person name="Barbe V."/>
            <person name="Bardou P."/>
            <person name="Bechner M."/>
            <person name="Bellec A."/>
            <person name="Berger A."/>
            <person name="Berges H."/>
            <person name="Bidwell S."/>
            <person name="Bisseling T."/>
            <person name="Choisne N."/>
            <person name="Couloux A."/>
            <person name="Denny R."/>
            <person name="Deshpande S."/>
            <person name="Dai X."/>
            <person name="Doyle J.J."/>
            <person name="Dudez A.M."/>
            <person name="Farmer A.D."/>
            <person name="Fouteau S."/>
            <person name="Franken C."/>
            <person name="Gibelin C."/>
            <person name="Gish J."/>
            <person name="Goldstein S."/>
            <person name="Gonzalez A.J."/>
            <person name="Green P.J."/>
            <person name="Hallab A."/>
            <person name="Hartog M."/>
            <person name="Hua A."/>
            <person name="Humphray S.J."/>
            <person name="Jeong D.H."/>
            <person name="Jing Y."/>
            <person name="Jocker A."/>
            <person name="Kenton S.M."/>
            <person name="Kim D.J."/>
            <person name="Klee K."/>
            <person name="Lai H."/>
            <person name="Lang C."/>
            <person name="Lin S."/>
            <person name="Macmil S.L."/>
            <person name="Magdelenat G."/>
            <person name="Matthews L."/>
            <person name="McCorrison J."/>
            <person name="Monaghan E.L."/>
            <person name="Mun J.H."/>
            <person name="Najar F.Z."/>
            <person name="Nicholson C."/>
            <person name="Noirot C."/>
            <person name="O'Bleness M."/>
            <person name="Paule C.R."/>
            <person name="Poulain J."/>
            <person name="Prion F."/>
            <person name="Qin B."/>
            <person name="Qu C."/>
            <person name="Retzel E.F."/>
            <person name="Riddle C."/>
            <person name="Sallet E."/>
            <person name="Samain S."/>
            <person name="Samson N."/>
            <person name="Sanders I."/>
            <person name="Saurat O."/>
            <person name="Scarpelli C."/>
            <person name="Schiex T."/>
            <person name="Segurens B."/>
            <person name="Severin A.J."/>
            <person name="Sherrier D.J."/>
            <person name="Shi R."/>
            <person name="Sims S."/>
            <person name="Singer S.R."/>
            <person name="Sinharoy S."/>
            <person name="Sterck L."/>
            <person name="Viollet A."/>
            <person name="Wang B.B."/>
            <person name="Wang K."/>
            <person name="Wang M."/>
            <person name="Wang X."/>
            <person name="Warfsmann J."/>
            <person name="Weissenbach J."/>
            <person name="White D.D."/>
            <person name="White J.D."/>
            <person name="Wiley G.B."/>
            <person name="Wincker P."/>
            <person name="Xing Y."/>
            <person name="Yang L."/>
            <person name="Yao Z."/>
            <person name="Ying F."/>
            <person name="Zhai J."/>
            <person name="Zhou L."/>
            <person name="Zuber A."/>
            <person name="Denarie J."/>
            <person name="Dixon R.A."/>
            <person name="May G.D."/>
            <person name="Schwartz D.C."/>
            <person name="Rogers J."/>
            <person name="Quetier F."/>
            <person name="Town C.D."/>
            <person name="Roe B.A."/>
        </authorList>
    </citation>
    <scope>NUCLEOTIDE SEQUENCE [LARGE SCALE GENOMIC DNA]</scope>
    <source>
        <strain evidence="1">A17</strain>
        <strain evidence="2 3">cv. Jemalong A17</strain>
    </source>
</reference>
<organism evidence="1 3">
    <name type="scientific">Medicago truncatula</name>
    <name type="common">Barrel medic</name>
    <name type="synonym">Medicago tribuloides</name>
    <dbReference type="NCBI Taxonomy" id="3880"/>
    <lineage>
        <taxon>Eukaryota</taxon>
        <taxon>Viridiplantae</taxon>
        <taxon>Streptophyta</taxon>
        <taxon>Embryophyta</taxon>
        <taxon>Tracheophyta</taxon>
        <taxon>Spermatophyta</taxon>
        <taxon>Magnoliopsida</taxon>
        <taxon>eudicotyledons</taxon>
        <taxon>Gunneridae</taxon>
        <taxon>Pentapetalae</taxon>
        <taxon>rosids</taxon>
        <taxon>fabids</taxon>
        <taxon>Fabales</taxon>
        <taxon>Fabaceae</taxon>
        <taxon>Papilionoideae</taxon>
        <taxon>50 kb inversion clade</taxon>
        <taxon>NPAAA clade</taxon>
        <taxon>Hologalegina</taxon>
        <taxon>IRL clade</taxon>
        <taxon>Trifolieae</taxon>
        <taxon>Medicago</taxon>
    </lineage>
</organism>
<dbReference type="Gene3D" id="2.40.70.10">
    <property type="entry name" value="Acid Proteases"/>
    <property type="match status" value="1"/>
</dbReference>
<name>A0A072UKF9_MEDTR</name>
<reference evidence="2" key="3">
    <citation type="submission" date="2015-04" db="UniProtKB">
        <authorList>
            <consortium name="EnsemblPlants"/>
        </authorList>
    </citation>
    <scope>IDENTIFICATION</scope>
    <source>
        <strain evidence="2">cv. Jemalong A17</strain>
    </source>
</reference>